<reference evidence="3" key="1">
    <citation type="journal article" date="2008" name="Nat. Genet.">
        <title>The Pristionchus pacificus genome provides a unique perspective on nematode lifestyle and parasitism.</title>
        <authorList>
            <person name="Dieterich C."/>
            <person name="Clifton S.W."/>
            <person name="Schuster L.N."/>
            <person name="Chinwalla A."/>
            <person name="Delehaunty K."/>
            <person name="Dinkelacker I."/>
            <person name="Fulton L."/>
            <person name="Fulton R."/>
            <person name="Godfrey J."/>
            <person name="Minx P."/>
            <person name="Mitreva M."/>
            <person name="Roeseler W."/>
            <person name="Tian H."/>
            <person name="Witte H."/>
            <person name="Yang S.P."/>
            <person name="Wilson R.K."/>
            <person name="Sommer R.J."/>
        </authorList>
    </citation>
    <scope>NUCLEOTIDE SEQUENCE [LARGE SCALE GENOMIC DNA]</scope>
    <source>
        <strain evidence="3">PS312</strain>
    </source>
</reference>
<gene>
    <name evidence="2" type="primary">WBGene00111431</name>
</gene>
<name>A0A2A6BC75_PRIPA</name>
<dbReference type="EnsemblMetazoa" id="PPA21877.1">
    <property type="protein sequence ID" value="PPA21877.1"/>
    <property type="gene ID" value="WBGene00111431"/>
</dbReference>
<evidence type="ECO:0000313" key="3">
    <source>
        <dbReference type="Proteomes" id="UP000005239"/>
    </source>
</evidence>
<feature type="region of interest" description="Disordered" evidence="1">
    <location>
        <begin position="126"/>
        <end position="160"/>
    </location>
</feature>
<accession>A0A8R1UFE4</accession>
<proteinExistence type="predicted"/>
<keyword evidence="3" id="KW-1185">Reference proteome</keyword>
<organism evidence="2 3">
    <name type="scientific">Pristionchus pacificus</name>
    <name type="common">Parasitic nematode worm</name>
    <dbReference type="NCBI Taxonomy" id="54126"/>
    <lineage>
        <taxon>Eukaryota</taxon>
        <taxon>Metazoa</taxon>
        <taxon>Ecdysozoa</taxon>
        <taxon>Nematoda</taxon>
        <taxon>Chromadorea</taxon>
        <taxon>Rhabditida</taxon>
        <taxon>Rhabditina</taxon>
        <taxon>Diplogasteromorpha</taxon>
        <taxon>Diplogasteroidea</taxon>
        <taxon>Neodiplogasteridae</taxon>
        <taxon>Pristionchus</taxon>
    </lineage>
</organism>
<evidence type="ECO:0000313" key="2">
    <source>
        <dbReference type="EnsemblMetazoa" id="PPA21877.1"/>
    </source>
</evidence>
<sequence>MSANTNIHYSPNILAQVVRSDRVWIMHLHMRGPKDQCCICAKPFTNLFPVMDYLDEIHPVEAAQIVVPLTEPVGRSYGWQYQEAFFEEGKDPRFNNLDYIIHINKLKRRQLEKELLMMTMSTIMKKRERRRSKQHQTVLSARRIKRSFPRRPDSESSFLN</sequence>
<dbReference type="Proteomes" id="UP000005239">
    <property type="component" value="Unassembled WGS sequence"/>
</dbReference>
<reference evidence="2" key="2">
    <citation type="submission" date="2022-06" db="UniProtKB">
        <authorList>
            <consortium name="EnsemblMetazoa"/>
        </authorList>
    </citation>
    <scope>IDENTIFICATION</scope>
    <source>
        <strain evidence="2">PS312</strain>
    </source>
</reference>
<dbReference type="AlphaFoldDB" id="A0A2A6BC75"/>
<protein>
    <submittedName>
        <fullName evidence="2">Uncharacterized protein</fullName>
    </submittedName>
</protein>
<accession>A0A2A6BC75</accession>
<evidence type="ECO:0000256" key="1">
    <source>
        <dbReference type="SAM" id="MobiDB-lite"/>
    </source>
</evidence>